<evidence type="ECO:0000256" key="4">
    <source>
        <dbReference type="ARBA" id="ARBA00022982"/>
    </source>
</evidence>
<dbReference type="Proteomes" id="UP000632138">
    <property type="component" value="Unassembled WGS sequence"/>
</dbReference>
<comment type="cofactor">
    <cofactor evidence="1">
        <name>[3Fe-4S] cluster</name>
        <dbReference type="ChEBI" id="CHEBI:21137"/>
    </cofactor>
</comment>
<dbReference type="PANTHER" id="PTHR36923:SF3">
    <property type="entry name" value="FERREDOXIN"/>
    <property type="match status" value="1"/>
</dbReference>
<evidence type="ECO:0000256" key="3">
    <source>
        <dbReference type="ARBA" id="ARBA00022723"/>
    </source>
</evidence>
<sequence length="66" mass="7044">MAARIEIEGDRCIGAAQCVLSADKLFDQDEDGFVVVLNGEPDGEDLEDARTAAMICPSQSITVVED</sequence>
<keyword evidence="4" id="KW-0249">Electron transport</keyword>
<dbReference type="PANTHER" id="PTHR36923">
    <property type="entry name" value="FERREDOXIN"/>
    <property type="match status" value="1"/>
</dbReference>
<keyword evidence="6" id="KW-0411">Iron-sulfur</keyword>
<dbReference type="SUPFAM" id="SSF54862">
    <property type="entry name" value="4Fe-4S ferredoxins"/>
    <property type="match status" value="1"/>
</dbReference>
<evidence type="ECO:0000256" key="2">
    <source>
        <dbReference type="ARBA" id="ARBA00022448"/>
    </source>
</evidence>
<keyword evidence="2" id="KW-0813">Transport</keyword>
<evidence type="ECO:0000313" key="9">
    <source>
        <dbReference type="Proteomes" id="UP000632138"/>
    </source>
</evidence>
<keyword evidence="3" id="KW-0479">Metal-binding</keyword>
<accession>A0ABS2AIM5</accession>
<comment type="caution">
    <text evidence="8">The sequence shown here is derived from an EMBL/GenBank/DDBJ whole genome shotgun (WGS) entry which is preliminary data.</text>
</comment>
<evidence type="ECO:0000256" key="6">
    <source>
        <dbReference type="ARBA" id="ARBA00023014"/>
    </source>
</evidence>
<keyword evidence="9" id="KW-1185">Reference proteome</keyword>
<protein>
    <submittedName>
        <fullName evidence="8">Ferredoxin</fullName>
    </submittedName>
</protein>
<evidence type="ECO:0000313" key="8">
    <source>
        <dbReference type="EMBL" id="MBM2619676.1"/>
    </source>
</evidence>
<name>A0ABS2AIM5_9ACTN</name>
<evidence type="ECO:0000256" key="5">
    <source>
        <dbReference type="ARBA" id="ARBA00023004"/>
    </source>
</evidence>
<reference evidence="8 9" key="1">
    <citation type="submission" date="2021-01" db="EMBL/GenBank/DDBJ databases">
        <title>Actinoplanes sp. nov. LDG1-06 isolated from lichen.</title>
        <authorList>
            <person name="Saeng-In P."/>
            <person name="Phongsopitanun W."/>
            <person name="Kanchanasin P."/>
            <person name="Yuki M."/>
            <person name="Kudo T."/>
            <person name="Ohkuma M."/>
            <person name="Tanasupawat S."/>
        </authorList>
    </citation>
    <scope>NUCLEOTIDE SEQUENCE [LARGE SCALE GENOMIC DNA]</scope>
    <source>
        <strain evidence="8 9">LDG1-06</strain>
    </source>
</reference>
<dbReference type="EMBL" id="JAENHP010000011">
    <property type="protein sequence ID" value="MBM2619676.1"/>
    <property type="molecule type" value="Genomic_DNA"/>
</dbReference>
<gene>
    <name evidence="8" type="ORF">JIG36_29565</name>
</gene>
<proteinExistence type="predicted"/>
<evidence type="ECO:0000256" key="1">
    <source>
        <dbReference type="ARBA" id="ARBA00001927"/>
    </source>
</evidence>
<keyword evidence="5" id="KW-0408">Iron</keyword>
<dbReference type="Gene3D" id="3.30.70.20">
    <property type="match status" value="1"/>
</dbReference>
<dbReference type="Pfam" id="PF13459">
    <property type="entry name" value="Fer4_15"/>
    <property type="match status" value="1"/>
</dbReference>
<dbReference type="InterPro" id="IPR051269">
    <property type="entry name" value="Fe-S_cluster_ET"/>
</dbReference>
<organism evidence="8 9">
    <name type="scientific">Paractinoplanes ovalisporus</name>
    <dbReference type="NCBI Taxonomy" id="2810368"/>
    <lineage>
        <taxon>Bacteria</taxon>
        <taxon>Bacillati</taxon>
        <taxon>Actinomycetota</taxon>
        <taxon>Actinomycetes</taxon>
        <taxon>Micromonosporales</taxon>
        <taxon>Micromonosporaceae</taxon>
        <taxon>Paractinoplanes</taxon>
    </lineage>
</organism>
<dbReference type="RefSeq" id="WP_203379659.1">
    <property type="nucleotide sequence ID" value="NZ_JAENHP010000011.1"/>
</dbReference>
<evidence type="ECO:0000256" key="7">
    <source>
        <dbReference type="ARBA" id="ARBA00023291"/>
    </source>
</evidence>
<keyword evidence="7" id="KW-0003">3Fe-4S</keyword>